<dbReference type="NCBIfam" id="TIGR01120">
    <property type="entry name" value="rpiB"/>
    <property type="match status" value="1"/>
</dbReference>
<gene>
    <name evidence="5" type="primary">rpiB</name>
    <name evidence="5" type="ORF">D3Z33_04155</name>
</gene>
<feature type="binding site" evidence="4">
    <location>
        <position position="132"/>
    </location>
    <ligand>
        <name>D-ribulose 5-phosphate</name>
        <dbReference type="ChEBI" id="CHEBI:58121"/>
    </ligand>
</feature>
<dbReference type="Proteomes" id="UP000467132">
    <property type="component" value="Unassembled WGS sequence"/>
</dbReference>
<protein>
    <submittedName>
        <fullName evidence="5">Ribose 5-phosphate isomerase B</fullName>
        <ecNumber evidence="5">5.3.1.6</ecNumber>
    </submittedName>
</protein>
<dbReference type="PANTHER" id="PTHR30345">
    <property type="entry name" value="RIBOSE-5-PHOSPHATE ISOMERASE B"/>
    <property type="match status" value="1"/>
</dbReference>
<feature type="binding site" evidence="4">
    <location>
        <begin position="66"/>
        <end position="70"/>
    </location>
    <ligand>
        <name>D-ribulose 5-phosphate</name>
        <dbReference type="ChEBI" id="CHEBI:58121"/>
    </ligand>
</feature>
<comment type="caution">
    <text evidence="5">The sequence shown here is derived from an EMBL/GenBank/DDBJ whole genome shotgun (WGS) entry which is preliminary data.</text>
</comment>
<dbReference type="PANTHER" id="PTHR30345:SF0">
    <property type="entry name" value="DNA DAMAGE-REPAIR_TOLERATION PROTEIN DRT102"/>
    <property type="match status" value="1"/>
</dbReference>
<dbReference type="InterPro" id="IPR003500">
    <property type="entry name" value="RpiB_LacA_LacB"/>
</dbReference>
<dbReference type="Gene3D" id="3.40.1400.10">
    <property type="entry name" value="Sugar-phosphate isomerase, RpiB/LacA/LacB"/>
    <property type="match status" value="1"/>
</dbReference>
<keyword evidence="2 5" id="KW-0413">Isomerase</keyword>
<dbReference type="GO" id="GO:0004751">
    <property type="term" value="F:ribose-5-phosphate isomerase activity"/>
    <property type="evidence" value="ECO:0007669"/>
    <property type="project" value="UniProtKB-EC"/>
</dbReference>
<feature type="binding site" evidence="4">
    <location>
        <position position="99"/>
    </location>
    <ligand>
        <name>D-ribulose 5-phosphate</name>
        <dbReference type="ChEBI" id="CHEBI:58121"/>
    </ligand>
</feature>
<dbReference type="NCBIfam" id="TIGR00689">
    <property type="entry name" value="rpiB_lacA_lacB"/>
    <property type="match status" value="1"/>
</dbReference>
<dbReference type="EC" id="5.3.1.6" evidence="5"/>
<dbReference type="InterPro" id="IPR036569">
    <property type="entry name" value="RpiB_LacA_LacB_sf"/>
</dbReference>
<feature type="binding site" evidence="4">
    <location>
        <position position="109"/>
    </location>
    <ligand>
        <name>D-ribulose 5-phosphate</name>
        <dbReference type="ChEBI" id="CHEBI:58121"/>
    </ligand>
</feature>
<evidence type="ECO:0000256" key="1">
    <source>
        <dbReference type="ARBA" id="ARBA00008754"/>
    </source>
</evidence>
<dbReference type="InterPro" id="IPR004785">
    <property type="entry name" value="RpiB"/>
</dbReference>
<dbReference type="RefSeq" id="WP_160196549.1">
    <property type="nucleotide sequence ID" value="NZ_QXXA01000005.1"/>
</dbReference>
<dbReference type="Pfam" id="PF02502">
    <property type="entry name" value="LacAB_rpiB"/>
    <property type="match status" value="1"/>
</dbReference>
<keyword evidence="6" id="KW-1185">Reference proteome</keyword>
<dbReference type="OrthoDB" id="1778624at2"/>
<feature type="active site" description="Proton acceptor" evidence="3">
    <location>
        <position position="65"/>
    </location>
</feature>
<name>A0A845QY27_9CLOT</name>
<dbReference type="GO" id="GO:0009052">
    <property type="term" value="P:pentose-phosphate shunt, non-oxidative branch"/>
    <property type="evidence" value="ECO:0007669"/>
    <property type="project" value="TreeGrafter"/>
</dbReference>
<evidence type="ECO:0000256" key="4">
    <source>
        <dbReference type="PIRSR" id="PIRSR005384-2"/>
    </source>
</evidence>
<dbReference type="GO" id="GO:0019316">
    <property type="term" value="P:D-allose catabolic process"/>
    <property type="evidence" value="ECO:0007669"/>
    <property type="project" value="TreeGrafter"/>
</dbReference>
<feature type="binding site" evidence="4">
    <location>
        <begin position="8"/>
        <end position="9"/>
    </location>
    <ligand>
        <name>D-ribulose 5-phosphate</name>
        <dbReference type="ChEBI" id="CHEBI:58121"/>
    </ligand>
</feature>
<evidence type="ECO:0000256" key="2">
    <source>
        <dbReference type="ARBA" id="ARBA00023235"/>
    </source>
</evidence>
<sequence>MKIAIGSDHGGYGLKQNIIKYLEDSGYEYNDFGTYSEDSVDYPDFGKKVSESVAKGEYDKGIVICGTGIGISIACNKVRGIRCALCSDIYSAKKAAEHNNANIIALGGRVLGQDLAQAIVEAFLSSEFEAGRHERRVNKIMDIEENML</sequence>
<organism evidence="5 6">
    <name type="scientific">Senegalia massiliensis</name>
    <dbReference type="NCBI Taxonomy" id="1720316"/>
    <lineage>
        <taxon>Bacteria</taxon>
        <taxon>Bacillati</taxon>
        <taxon>Bacillota</taxon>
        <taxon>Clostridia</taxon>
        <taxon>Eubacteriales</taxon>
        <taxon>Clostridiaceae</taxon>
        <taxon>Senegalia</taxon>
    </lineage>
</organism>
<dbReference type="NCBIfam" id="NF004051">
    <property type="entry name" value="PRK05571.1"/>
    <property type="match status" value="1"/>
</dbReference>
<dbReference type="PIRSF" id="PIRSF005384">
    <property type="entry name" value="RpiB_LacA_B"/>
    <property type="match status" value="1"/>
</dbReference>
<proteinExistence type="inferred from homology"/>
<evidence type="ECO:0000313" key="5">
    <source>
        <dbReference type="EMBL" id="NBI06052.1"/>
    </source>
</evidence>
<dbReference type="AlphaFoldDB" id="A0A845QY27"/>
<feature type="binding site" evidence="4">
    <location>
        <position position="136"/>
    </location>
    <ligand>
        <name>D-ribulose 5-phosphate</name>
        <dbReference type="ChEBI" id="CHEBI:58121"/>
    </ligand>
</feature>
<accession>A0A845QY27</accession>
<evidence type="ECO:0000313" key="6">
    <source>
        <dbReference type="Proteomes" id="UP000467132"/>
    </source>
</evidence>
<reference evidence="5 6" key="1">
    <citation type="submission" date="2018-08" db="EMBL/GenBank/DDBJ databases">
        <title>Murine metabolic-syndrome-specific gut microbial biobank.</title>
        <authorList>
            <person name="Liu C."/>
        </authorList>
    </citation>
    <scope>NUCLEOTIDE SEQUENCE [LARGE SCALE GENOMIC DNA]</scope>
    <source>
        <strain evidence="5 6">583</strain>
    </source>
</reference>
<feature type="active site" description="Proton donor" evidence="3">
    <location>
        <position position="98"/>
    </location>
</feature>
<dbReference type="SUPFAM" id="SSF89623">
    <property type="entry name" value="Ribose/Galactose isomerase RpiB/AlsB"/>
    <property type="match status" value="1"/>
</dbReference>
<comment type="similarity">
    <text evidence="1">Belongs to the LacAB/RpiB family.</text>
</comment>
<evidence type="ECO:0000256" key="3">
    <source>
        <dbReference type="PIRSR" id="PIRSR005384-1"/>
    </source>
</evidence>
<dbReference type="EMBL" id="QXXA01000005">
    <property type="protein sequence ID" value="NBI06052.1"/>
    <property type="molecule type" value="Genomic_DNA"/>
</dbReference>